<gene>
    <name evidence="2" type="ORF">BDBG_16984</name>
</gene>
<dbReference type="GeneID" id="42528897"/>
<sequence length="164" mass="19052">MDKDLTSNRQLRKRASTQAMRENAQPNKRTYSSHKHHDAETNIDKDSETETESLLEMALYCKLKLKLDKERKQKQETWINRINKCCFCEETGSAVNRCACAHVYCIFCFRSSDKPDTTTENPVEEIPDFDNDDLWRRGKKNGRAPTIPLSEGEAPLKRHSFQDP</sequence>
<feature type="compositionally biased region" description="Acidic residues" evidence="1">
    <location>
        <begin position="122"/>
        <end position="132"/>
    </location>
</feature>
<dbReference type="OrthoDB" id="4190411at2759"/>
<dbReference type="Proteomes" id="UP000002038">
    <property type="component" value="Unassembled WGS sequence"/>
</dbReference>
<evidence type="ECO:0000313" key="2">
    <source>
        <dbReference type="EMBL" id="OAT08241.1"/>
    </source>
</evidence>
<protein>
    <submittedName>
        <fullName evidence="2">Uncharacterized protein</fullName>
    </submittedName>
</protein>
<accession>A0A179UMJ3</accession>
<evidence type="ECO:0000313" key="3">
    <source>
        <dbReference type="Proteomes" id="UP000002038"/>
    </source>
</evidence>
<feature type="region of interest" description="Disordered" evidence="1">
    <location>
        <begin position="115"/>
        <end position="164"/>
    </location>
</feature>
<proteinExistence type="predicted"/>
<keyword evidence="3" id="KW-1185">Reference proteome</keyword>
<dbReference type="RefSeq" id="XP_031578185.1">
    <property type="nucleotide sequence ID" value="XM_031724814.1"/>
</dbReference>
<reference evidence="3" key="1">
    <citation type="journal article" date="2015" name="PLoS Genet.">
        <title>The dynamic genome and transcriptome of the human fungal pathogen Blastomyces and close relative Emmonsia.</title>
        <authorList>
            <person name="Munoz J.F."/>
            <person name="Gauthier G.M."/>
            <person name="Desjardins C.A."/>
            <person name="Gallo J.E."/>
            <person name="Holder J."/>
            <person name="Sullivan T.D."/>
            <person name="Marty A.J."/>
            <person name="Carmen J.C."/>
            <person name="Chen Z."/>
            <person name="Ding L."/>
            <person name="Gujja S."/>
            <person name="Magrini V."/>
            <person name="Misas E."/>
            <person name="Mitreva M."/>
            <person name="Priest M."/>
            <person name="Saif S."/>
            <person name="Whiston E.A."/>
            <person name="Young S."/>
            <person name="Zeng Q."/>
            <person name="Goldman W.E."/>
            <person name="Mardis E.R."/>
            <person name="Taylor J.W."/>
            <person name="McEwen J.G."/>
            <person name="Clay O.K."/>
            <person name="Klein B.S."/>
            <person name="Cuomo C.A."/>
        </authorList>
    </citation>
    <scope>NUCLEOTIDE SEQUENCE [LARGE SCALE GENOMIC DNA]</scope>
    <source>
        <strain evidence="3">SLH14081</strain>
    </source>
</reference>
<dbReference type="AlphaFoldDB" id="A0A179UMJ3"/>
<dbReference type="EMBL" id="GG657454">
    <property type="protein sequence ID" value="OAT08241.1"/>
    <property type="molecule type" value="Genomic_DNA"/>
</dbReference>
<dbReference type="KEGG" id="bgh:BDBG_16984"/>
<feature type="compositionally biased region" description="Basic and acidic residues" evidence="1">
    <location>
        <begin position="37"/>
        <end position="48"/>
    </location>
</feature>
<evidence type="ECO:0000256" key="1">
    <source>
        <dbReference type="SAM" id="MobiDB-lite"/>
    </source>
</evidence>
<name>A0A179UMJ3_BLAGS</name>
<organism evidence="2 3">
    <name type="scientific">Blastomyces gilchristii (strain SLH14081)</name>
    <name type="common">Blastomyces dermatitidis</name>
    <dbReference type="NCBI Taxonomy" id="559298"/>
    <lineage>
        <taxon>Eukaryota</taxon>
        <taxon>Fungi</taxon>
        <taxon>Dikarya</taxon>
        <taxon>Ascomycota</taxon>
        <taxon>Pezizomycotina</taxon>
        <taxon>Eurotiomycetes</taxon>
        <taxon>Eurotiomycetidae</taxon>
        <taxon>Onygenales</taxon>
        <taxon>Ajellomycetaceae</taxon>
        <taxon>Blastomyces</taxon>
    </lineage>
</organism>
<feature type="compositionally biased region" description="Basic and acidic residues" evidence="1">
    <location>
        <begin position="154"/>
        <end position="164"/>
    </location>
</feature>
<dbReference type="VEuPathDB" id="FungiDB:BDBG_16984"/>
<feature type="region of interest" description="Disordered" evidence="1">
    <location>
        <begin position="1"/>
        <end position="48"/>
    </location>
</feature>
<feature type="compositionally biased region" description="Polar residues" evidence="1">
    <location>
        <begin position="16"/>
        <end position="30"/>
    </location>
</feature>